<sequence>MCNVPEIEFLRRPELGLTTNILYTRRCVKPTSGKSDRSAIANITRPLITGKTSVNLSDCALPELPPCDDLPMQVSPVYPSKQHPHLIFGVASTYDRIRDSLPAFSHWLSGTGAKLIGIIADADDRRSHYNLTKLEEDYKAAGVLATFTGPKMKKRIFRQGQKGEPTAPPPMEHHHFLLVRELLDQATPGVTQWLGILDDDTFFPSLFPLDAELARHDHTTPLWLGALSDDFQSIRNWGYMAYGGAGVFISVPLAERVAPNSERCLREATTETGDGILRDCIYSQSRAVLTVVPGLYQHDFRGDPSGFFESAPHVLSLHHWKSWYRAPVAAMARVATAVCGDCFLQRWRFGDDTLLANGYSIAVYRKGLLDKLDLTRVEGTWQHPTRDFDIAYGTLREKLERKDKKSYLLKDAVVEDVEGEGRVFRQIYVHSIGEAWEDARGPDEVIELVWEL</sequence>
<accession>A0AA40AZV8</accession>
<dbReference type="Gene3D" id="3.90.550.50">
    <property type="match status" value="1"/>
</dbReference>
<dbReference type="Pfam" id="PF04646">
    <property type="entry name" value="DUF604"/>
    <property type="match status" value="1"/>
</dbReference>
<organism evidence="1 2">
    <name type="scientific">Lasiosphaeris hirsuta</name>
    <dbReference type="NCBI Taxonomy" id="260670"/>
    <lineage>
        <taxon>Eukaryota</taxon>
        <taxon>Fungi</taxon>
        <taxon>Dikarya</taxon>
        <taxon>Ascomycota</taxon>
        <taxon>Pezizomycotina</taxon>
        <taxon>Sordariomycetes</taxon>
        <taxon>Sordariomycetidae</taxon>
        <taxon>Sordariales</taxon>
        <taxon>Lasiosphaeriaceae</taxon>
        <taxon>Lasiosphaeris</taxon>
    </lineage>
</organism>
<reference evidence="1" key="1">
    <citation type="submission" date="2023-06" db="EMBL/GenBank/DDBJ databases">
        <title>Genome-scale phylogeny and comparative genomics of the fungal order Sordariales.</title>
        <authorList>
            <consortium name="Lawrence Berkeley National Laboratory"/>
            <person name="Hensen N."/>
            <person name="Bonometti L."/>
            <person name="Westerberg I."/>
            <person name="Brannstrom I.O."/>
            <person name="Guillou S."/>
            <person name="Cros-Aarteil S."/>
            <person name="Calhoun S."/>
            <person name="Haridas S."/>
            <person name="Kuo A."/>
            <person name="Mondo S."/>
            <person name="Pangilinan J."/>
            <person name="Riley R."/>
            <person name="Labutti K."/>
            <person name="Andreopoulos B."/>
            <person name="Lipzen A."/>
            <person name="Chen C."/>
            <person name="Yanf M."/>
            <person name="Daum C."/>
            <person name="Ng V."/>
            <person name="Clum A."/>
            <person name="Steindorff A."/>
            <person name="Ohm R."/>
            <person name="Martin F."/>
            <person name="Silar P."/>
            <person name="Natvig D."/>
            <person name="Lalanne C."/>
            <person name="Gautier V."/>
            <person name="Ament-Velasquez S.L."/>
            <person name="Kruys A."/>
            <person name="Hutchinson M.I."/>
            <person name="Powell A.J."/>
            <person name="Barry K."/>
            <person name="Miller A.N."/>
            <person name="Grigoriev I.V."/>
            <person name="Debuchy R."/>
            <person name="Gladieux P."/>
            <person name="Thoren M.H."/>
            <person name="Johannesson H."/>
        </authorList>
    </citation>
    <scope>NUCLEOTIDE SEQUENCE</scope>
    <source>
        <strain evidence="1">SMH4607-1</strain>
    </source>
</reference>
<evidence type="ECO:0008006" key="3">
    <source>
        <dbReference type="Google" id="ProtNLM"/>
    </source>
</evidence>
<keyword evidence="2" id="KW-1185">Reference proteome</keyword>
<dbReference type="PANTHER" id="PTHR10811">
    <property type="entry name" value="FRINGE-RELATED"/>
    <property type="match status" value="1"/>
</dbReference>
<dbReference type="Proteomes" id="UP001172102">
    <property type="component" value="Unassembled WGS sequence"/>
</dbReference>
<dbReference type="AlphaFoldDB" id="A0AA40AZV8"/>
<evidence type="ECO:0000313" key="1">
    <source>
        <dbReference type="EMBL" id="KAK0725051.1"/>
    </source>
</evidence>
<gene>
    <name evidence="1" type="ORF">B0H67DRAFT_481929</name>
</gene>
<comment type="caution">
    <text evidence="1">The sequence shown here is derived from an EMBL/GenBank/DDBJ whole genome shotgun (WGS) entry which is preliminary data.</text>
</comment>
<evidence type="ECO:0000313" key="2">
    <source>
        <dbReference type="Proteomes" id="UP001172102"/>
    </source>
</evidence>
<dbReference type="EMBL" id="JAUKUA010000002">
    <property type="protein sequence ID" value="KAK0725051.1"/>
    <property type="molecule type" value="Genomic_DNA"/>
</dbReference>
<name>A0AA40AZV8_9PEZI</name>
<protein>
    <recommendedName>
        <fullName evidence="3">Glycosyltransferase family 31 protein</fullName>
    </recommendedName>
</protein>
<proteinExistence type="predicted"/>
<dbReference type="InterPro" id="IPR006740">
    <property type="entry name" value="DUF604"/>
</dbReference>